<dbReference type="RefSeq" id="WP_108855198.1">
    <property type="nucleotide sequence ID" value="NZ_OMOI01000001.1"/>
</dbReference>
<sequence>MPLNVYLSGEIHTDWREQIIEGAKGLDVTFSAPVTDHDASDDCGVAILGEEPNKYWHDHKGAMINAIRTRKGIEGADVVVVRFGEKYRQWNAAFDAGYAAAKGKSLIVLQMPEHDHALKEVDAAALAVAREPAQVVEILAYVLNGSLPG</sequence>
<name>A0A2R8AGB5_9RHOB</name>
<reference evidence="1 2" key="1">
    <citation type="submission" date="2018-03" db="EMBL/GenBank/DDBJ databases">
        <authorList>
            <person name="Keele B.F."/>
        </authorList>
    </citation>
    <scope>NUCLEOTIDE SEQUENCE [LARGE SCALE GENOMIC DNA]</scope>
    <source>
        <strain evidence="1 2">CECT 8811</strain>
    </source>
</reference>
<dbReference type="NCBIfam" id="TIGR03646">
    <property type="entry name" value="YtoQ_fam"/>
    <property type="match status" value="1"/>
</dbReference>
<dbReference type="Proteomes" id="UP000244911">
    <property type="component" value="Unassembled WGS sequence"/>
</dbReference>
<evidence type="ECO:0000313" key="2">
    <source>
        <dbReference type="Proteomes" id="UP000244911"/>
    </source>
</evidence>
<evidence type="ECO:0000313" key="1">
    <source>
        <dbReference type="EMBL" id="SPF75056.1"/>
    </source>
</evidence>
<keyword evidence="2" id="KW-1185">Reference proteome</keyword>
<organism evidence="1 2">
    <name type="scientific">Aliiroseovarius pelagivivens</name>
    <dbReference type="NCBI Taxonomy" id="1639690"/>
    <lineage>
        <taxon>Bacteria</taxon>
        <taxon>Pseudomonadati</taxon>
        <taxon>Pseudomonadota</taxon>
        <taxon>Alphaproteobacteria</taxon>
        <taxon>Rhodobacterales</taxon>
        <taxon>Paracoccaceae</taxon>
        <taxon>Aliiroseovarius</taxon>
    </lineage>
</organism>
<dbReference type="OrthoDB" id="979989at2"/>
<accession>A0A2R8AGB5</accession>
<dbReference type="EMBL" id="OMOI01000001">
    <property type="protein sequence ID" value="SPF75056.1"/>
    <property type="molecule type" value="Genomic_DNA"/>
</dbReference>
<dbReference type="AlphaFoldDB" id="A0A2R8AGB5"/>
<proteinExistence type="predicted"/>
<gene>
    <name evidence="1" type="ORF">ALP8811_00039</name>
</gene>
<protein>
    <recommendedName>
        <fullName evidence="3">YtoQ family protein</fullName>
    </recommendedName>
</protein>
<dbReference type="InterPro" id="IPR019884">
    <property type="entry name" value="YtoQ_family_protein"/>
</dbReference>
<evidence type="ECO:0008006" key="3">
    <source>
        <dbReference type="Google" id="ProtNLM"/>
    </source>
</evidence>
<dbReference type="Pfam" id="PF11071">
    <property type="entry name" value="Nuc_deoxyri_tr3"/>
    <property type="match status" value="1"/>
</dbReference>